<evidence type="ECO:0000256" key="2">
    <source>
        <dbReference type="ARBA" id="ARBA00022857"/>
    </source>
</evidence>
<dbReference type="PIRSF" id="PIRSF000097">
    <property type="entry name" value="AKR"/>
    <property type="match status" value="1"/>
</dbReference>
<dbReference type="PRINTS" id="PR00069">
    <property type="entry name" value="ALDKETRDTASE"/>
</dbReference>
<comment type="caution">
    <text evidence="5">The sequence shown here is derived from an EMBL/GenBank/DDBJ whole genome shotgun (WGS) entry which is preliminary data.</text>
</comment>
<dbReference type="Proteomes" id="UP001185028">
    <property type="component" value="Unassembled WGS sequence"/>
</dbReference>
<dbReference type="Pfam" id="PF00248">
    <property type="entry name" value="Aldo_ket_red"/>
    <property type="match status" value="1"/>
</dbReference>
<dbReference type="InterPro" id="IPR036812">
    <property type="entry name" value="NAD(P)_OxRdtase_dom_sf"/>
</dbReference>
<evidence type="ECO:0000259" key="4">
    <source>
        <dbReference type="Pfam" id="PF00248"/>
    </source>
</evidence>
<proteinExistence type="inferred from homology"/>
<dbReference type="EMBL" id="JAVDQH010000031">
    <property type="protein sequence ID" value="MDR6246520.1"/>
    <property type="molecule type" value="Genomic_DNA"/>
</dbReference>
<feature type="domain" description="NADP-dependent oxidoreductase" evidence="4">
    <location>
        <begin position="30"/>
        <end position="276"/>
    </location>
</feature>
<dbReference type="InterPro" id="IPR020471">
    <property type="entry name" value="AKR"/>
</dbReference>
<dbReference type="PANTHER" id="PTHR43827">
    <property type="entry name" value="2,5-DIKETO-D-GLUCONIC ACID REDUCTASE"/>
    <property type="match status" value="1"/>
</dbReference>
<dbReference type="InterPro" id="IPR044500">
    <property type="entry name" value="AKR5G"/>
</dbReference>
<name>A0ABU1J4U3_9BACL</name>
<dbReference type="SUPFAM" id="SSF51430">
    <property type="entry name" value="NAD(P)-linked oxidoreductase"/>
    <property type="match status" value="1"/>
</dbReference>
<dbReference type="RefSeq" id="WP_188774405.1">
    <property type="nucleotide sequence ID" value="NZ_BMMB01000002.1"/>
</dbReference>
<evidence type="ECO:0000313" key="6">
    <source>
        <dbReference type="Proteomes" id="UP001185028"/>
    </source>
</evidence>
<accession>A0ABU1J4U3</accession>
<dbReference type="InterPro" id="IPR018170">
    <property type="entry name" value="Aldo/ket_reductase_CS"/>
</dbReference>
<dbReference type="PROSITE" id="PS00798">
    <property type="entry name" value="ALDOKETO_REDUCTASE_1"/>
    <property type="match status" value="1"/>
</dbReference>
<keyword evidence="3" id="KW-0560">Oxidoreductase</keyword>
<gene>
    <name evidence="5" type="ORF">JOC58_004465</name>
</gene>
<dbReference type="Gene3D" id="3.20.20.100">
    <property type="entry name" value="NADP-dependent oxidoreductase domain"/>
    <property type="match status" value="1"/>
</dbReference>
<organism evidence="5 6">
    <name type="scientific">Paenibacillus hunanensis</name>
    <dbReference type="NCBI Taxonomy" id="539262"/>
    <lineage>
        <taxon>Bacteria</taxon>
        <taxon>Bacillati</taxon>
        <taxon>Bacillota</taxon>
        <taxon>Bacilli</taxon>
        <taxon>Bacillales</taxon>
        <taxon>Paenibacillaceae</taxon>
        <taxon>Paenibacillus</taxon>
    </lineage>
</organism>
<dbReference type="CDD" id="cd19157">
    <property type="entry name" value="AKR_AKR5G1-3"/>
    <property type="match status" value="1"/>
</dbReference>
<evidence type="ECO:0000256" key="3">
    <source>
        <dbReference type="ARBA" id="ARBA00023002"/>
    </source>
</evidence>
<comment type="similarity">
    <text evidence="1">Belongs to the aldo/keto reductase family.</text>
</comment>
<dbReference type="InterPro" id="IPR023210">
    <property type="entry name" value="NADP_OxRdtase_dom"/>
</dbReference>
<keyword evidence="6" id="KW-1185">Reference proteome</keyword>
<sequence length="289" mass="32470">MNVYQPTEVTPQHIGSRVTLHNGVEMPVLGLGVFKVEEGQEMITAIKAAVKLGYRSIDTASIYGNEAGVGQAVQELIEEGVVTREELFITSKAWNADLGYEETLAAYEQSLQRLGLDQLDLYLIHWPVPGKYRDAWRALEKLYGDGRVRAIGVSNFQIHHLEDLLATAEIVPVINQVELHPKLTQYELQQYCADHGIRLEAWSPLMQGQLLEHPVLATIAEQHGKQVAQIILRWNLQRGVITIPKSISAKRIADNAQLFDFVLADEQMQQIDALNEHVRVGPDPDHIDF</sequence>
<dbReference type="PROSITE" id="PS00062">
    <property type="entry name" value="ALDOKETO_REDUCTASE_2"/>
    <property type="match status" value="1"/>
</dbReference>
<evidence type="ECO:0000256" key="1">
    <source>
        <dbReference type="ARBA" id="ARBA00007905"/>
    </source>
</evidence>
<keyword evidence="2" id="KW-0521">NADP</keyword>
<dbReference type="PANTHER" id="PTHR43827:SF3">
    <property type="entry name" value="NADP-DEPENDENT OXIDOREDUCTASE DOMAIN-CONTAINING PROTEIN"/>
    <property type="match status" value="1"/>
</dbReference>
<evidence type="ECO:0000313" key="5">
    <source>
        <dbReference type="EMBL" id="MDR6246520.1"/>
    </source>
</evidence>
<protein>
    <submittedName>
        <fullName evidence="5">Diketogulonate reductase-like aldo/keto reductase</fullName>
    </submittedName>
</protein>
<reference evidence="5 6" key="1">
    <citation type="submission" date="2023-07" db="EMBL/GenBank/DDBJ databases">
        <title>Genomic Encyclopedia of Type Strains, Phase IV (KMG-IV): sequencing the most valuable type-strain genomes for metagenomic binning, comparative biology and taxonomic classification.</title>
        <authorList>
            <person name="Goeker M."/>
        </authorList>
    </citation>
    <scope>NUCLEOTIDE SEQUENCE [LARGE SCALE GENOMIC DNA]</scope>
    <source>
        <strain evidence="5 6">DSM 22170</strain>
    </source>
</reference>